<protein>
    <recommendedName>
        <fullName evidence="6">Kinesin-like protein</fullName>
    </recommendedName>
</protein>
<accession>A0A7M7MN95</accession>
<feature type="coiled-coil region" evidence="7">
    <location>
        <begin position="360"/>
        <end position="387"/>
    </location>
</feature>
<dbReference type="Gene3D" id="3.40.850.10">
    <property type="entry name" value="Kinesin motor domain"/>
    <property type="match status" value="1"/>
</dbReference>
<evidence type="ECO:0000259" key="9">
    <source>
        <dbReference type="PROSITE" id="PS50067"/>
    </source>
</evidence>
<evidence type="ECO:0000256" key="7">
    <source>
        <dbReference type="SAM" id="Coils"/>
    </source>
</evidence>
<feature type="domain" description="Kinesin motor" evidence="9">
    <location>
        <begin position="5"/>
        <end position="351"/>
    </location>
</feature>
<keyword evidence="2 5" id="KW-0547">Nucleotide-binding</keyword>
<comment type="similarity">
    <text evidence="5 6">Belongs to the TRAFAC class myosin-kinesin ATPase superfamily. Kinesin family.</text>
</comment>
<name>A0A7M7MN95_APIME</name>
<accession>A0A8B8H626</accession>
<keyword evidence="3 5" id="KW-0067">ATP-binding</keyword>
<dbReference type="InterPro" id="IPR001752">
    <property type="entry name" value="Kinesin_motor_dom"/>
</dbReference>
<dbReference type="GeneID" id="411316"/>
<reference evidence="10" key="1">
    <citation type="submission" date="2021-01" db="UniProtKB">
        <authorList>
            <consortium name="EnsemblMetazoa"/>
        </authorList>
    </citation>
    <scope>IDENTIFICATION</scope>
    <source>
        <strain evidence="10">DH4</strain>
    </source>
</reference>
<feature type="compositionally biased region" description="Polar residues" evidence="8">
    <location>
        <begin position="642"/>
        <end position="653"/>
    </location>
</feature>
<keyword evidence="6" id="KW-0493">Microtubule</keyword>
<evidence type="ECO:0000313" key="11">
    <source>
        <dbReference type="Proteomes" id="UP000005203"/>
    </source>
</evidence>
<dbReference type="PANTHER" id="PTHR47968">
    <property type="entry name" value="CENTROMERE PROTEIN E"/>
    <property type="match status" value="1"/>
</dbReference>
<keyword evidence="4" id="KW-0206">Cytoskeleton</keyword>
<gene>
    <name evidence="12" type="primary">LOC411316</name>
</gene>
<evidence type="ECO:0000256" key="3">
    <source>
        <dbReference type="ARBA" id="ARBA00022840"/>
    </source>
</evidence>
<dbReference type="GO" id="GO:0005874">
    <property type="term" value="C:microtubule"/>
    <property type="evidence" value="ECO:0007669"/>
    <property type="project" value="UniProtKB-KW"/>
</dbReference>
<feature type="region of interest" description="Disordered" evidence="8">
    <location>
        <begin position="710"/>
        <end position="730"/>
    </location>
</feature>
<sequence>MVKNAIKVYARLKPEKDKKNILDYEILYRPRKNLEEDFLILVSPIQKCKDYLDNRPESWNFSFYRIFEESSTQDEIFENVARPVIERALDGYNGTIFAYGQTASGKTHTITGSLENDGRGIIPRSLQFLFDAIGKRPENVYSIEVAYLEIYNETGYDLLDRRQPREFSVTRLEDLPRISIREDEVGRLHLKNLTFYCVKNIEDALELLLLGDNNRVTAETPMNPQSSRSHCIFTIVVSTKQFGAEQYKRAKVHLVDLAGSERVYKCSITGTILTEAKHINLSLHYLEQVIVCLGQESMGHIPYRNSLLTSILRDSLGGNCITAMLATLNITSFNLEETVSTCRFAQRVALIKNYLKLNLETDINSENALLRAENERLKQQIKALTMQTNEELTADDKRHLDRKIRDFLESDERICWDYNPKKVQYCFESFKQAFELGKDPKCYFKKLEYYKDLVVQRDKEISLLIDKLKDKERSTLDTSGNDFSIDKIKNNKKTEQSTTDNCIRNDKNETILRNDLALNDQNDKRESLVQNSSNISVPSKKLKRRFQKTVNRIKTNENISARDSPFRSKSTTQFNAVMPELLPCNIVNLNLDDLIENKNRPIERKTSETNDDETNQSSSRLIISEKPRKNVRNKRNTESRTKQQNNDDSSVELSSGKGRIVIEKDSSVETDYSTPVYEKFLSFNSSSSNGVNTPKSSIFEKDVKTKAERFDQKSDLGEESNKYFDDSLPLTGDPEIDEEIIAFYKAKRSGGIY</sequence>
<dbReference type="GO" id="GO:0003777">
    <property type="term" value="F:microtubule motor activity"/>
    <property type="evidence" value="ECO:0007669"/>
    <property type="project" value="InterPro"/>
</dbReference>
<dbReference type="AlphaFoldDB" id="A0A7M7MN95"/>
<evidence type="ECO:0000256" key="6">
    <source>
        <dbReference type="RuleBase" id="RU000394"/>
    </source>
</evidence>
<dbReference type="PROSITE" id="PS00411">
    <property type="entry name" value="KINESIN_MOTOR_1"/>
    <property type="match status" value="1"/>
</dbReference>
<feature type="region of interest" description="Disordered" evidence="8">
    <location>
        <begin position="600"/>
        <end position="658"/>
    </location>
</feature>
<keyword evidence="7" id="KW-0175">Coiled coil</keyword>
<dbReference type="RefSeq" id="XP_026298424.1">
    <property type="nucleotide sequence ID" value="XM_026442639.1"/>
</dbReference>
<evidence type="ECO:0000256" key="5">
    <source>
        <dbReference type="PROSITE-ProRule" id="PRU00283"/>
    </source>
</evidence>
<evidence type="ECO:0000256" key="8">
    <source>
        <dbReference type="SAM" id="MobiDB-lite"/>
    </source>
</evidence>
<evidence type="ECO:0000256" key="2">
    <source>
        <dbReference type="ARBA" id="ARBA00022741"/>
    </source>
</evidence>
<dbReference type="PRINTS" id="PR00380">
    <property type="entry name" value="KINESINHEAVY"/>
</dbReference>
<dbReference type="InterPro" id="IPR027417">
    <property type="entry name" value="P-loop_NTPase"/>
</dbReference>
<dbReference type="PANTHER" id="PTHR47968:SF67">
    <property type="entry name" value="KINESIN MOTOR DOMAIN-CONTAINING PROTEIN"/>
    <property type="match status" value="1"/>
</dbReference>
<dbReference type="OMA" id="PESWNFS"/>
<organism evidence="10">
    <name type="scientific">Apis mellifera</name>
    <name type="common">Honeybee</name>
    <dbReference type="NCBI Taxonomy" id="7460"/>
    <lineage>
        <taxon>Eukaryota</taxon>
        <taxon>Metazoa</taxon>
        <taxon>Ecdysozoa</taxon>
        <taxon>Arthropoda</taxon>
        <taxon>Hexapoda</taxon>
        <taxon>Insecta</taxon>
        <taxon>Pterygota</taxon>
        <taxon>Neoptera</taxon>
        <taxon>Endopterygota</taxon>
        <taxon>Hymenoptera</taxon>
        <taxon>Apocrita</taxon>
        <taxon>Aculeata</taxon>
        <taxon>Apoidea</taxon>
        <taxon>Anthophila</taxon>
        <taxon>Apidae</taxon>
        <taxon>Apis</taxon>
    </lineage>
</organism>
<reference evidence="12" key="2">
    <citation type="submission" date="2025-04" db="UniProtKB">
        <authorList>
            <consortium name="RefSeq"/>
        </authorList>
    </citation>
    <scope>IDENTIFICATION</scope>
    <source>
        <strain evidence="12">DH4</strain>
        <tissue evidence="12">Whole body</tissue>
    </source>
</reference>
<evidence type="ECO:0000256" key="4">
    <source>
        <dbReference type="ARBA" id="ARBA00023212"/>
    </source>
</evidence>
<dbReference type="EnsemblMetazoa" id="XM_026442639">
    <property type="protein sequence ID" value="XP_026298424"/>
    <property type="gene ID" value="LOC411316"/>
</dbReference>
<keyword evidence="11" id="KW-1185">Reference proteome</keyword>
<dbReference type="InterPro" id="IPR019821">
    <property type="entry name" value="Kinesin_motor_CS"/>
</dbReference>
<feature type="compositionally biased region" description="Basic and acidic residues" evidence="8">
    <location>
        <begin position="710"/>
        <end position="725"/>
    </location>
</feature>
<dbReference type="GO" id="GO:0005524">
    <property type="term" value="F:ATP binding"/>
    <property type="evidence" value="ECO:0007669"/>
    <property type="project" value="UniProtKB-UniRule"/>
</dbReference>
<dbReference type="Proteomes" id="UP000005203">
    <property type="component" value="Linkage group LG9"/>
</dbReference>
<dbReference type="InterPro" id="IPR027640">
    <property type="entry name" value="Kinesin-like_fam"/>
</dbReference>
<evidence type="ECO:0000256" key="1">
    <source>
        <dbReference type="ARBA" id="ARBA00004245"/>
    </source>
</evidence>
<dbReference type="OrthoDB" id="3176171at2759"/>
<dbReference type="InterPro" id="IPR036961">
    <property type="entry name" value="Kinesin_motor_dom_sf"/>
</dbReference>
<feature type="compositionally biased region" description="Polar residues" evidence="8">
    <location>
        <begin position="528"/>
        <end position="537"/>
    </location>
</feature>
<keyword evidence="5 6" id="KW-0505">Motor protein</keyword>
<evidence type="ECO:0000313" key="10">
    <source>
        <dbReference type="EnsemblMetazoa" id="XP_026298424"/>
    </source>
</evidence>
<feature type="region of interest" description="Disordered" evidence="8">
    <location>
        <begin position="522"/>
        <end position="543"/>
    </location>
</feature>
<dbReference type="SMART" id="SM00129">
    <property type="entry name" value="KISc"/>
    <property type="match status" value="1"/>
</dbReference>
<dbReference type="GO" id="GO:0008017">
    <property type="term" value="F:microtubule binding"/>
    <property type="evidence" value="ECO:0007669"/>
    <property type="project" value="InterPro"/>
</dbReference>
<evidence type="ECO:0000313" key="12">
    <source>
        <dbReference type="RefSeq" id="XP_026298424.1"/>
    </source>
</evidence>
<dbReference type="SUPFAM" id="SSF52540">
    <property type="entry name" value="P-loop containing nucleoside triphosphate hydrolases"/>
    <property type="match status" value="1"/>
</dbReference>
<dbReference type="PROSITE" id="PS50067">
    <property type="entry name" value="KINESIN_MOTOR_2"/>
    <property type="match status" value="1"/>
</dbReference>
<keyword evidence="4" id="KW-0963">Cytoplasm</keyword>
<proteinExistence type="inferred from homology"/>
<feature type="binding site" evidence="5">
    <location>
        <begin position="100"/>
        <end position="107"/>
    </location>
    <ligand>
        <name>ATP</name>
        <dbReference type="ChEBI" id="CHEBI:30616"/>
    </ligand>
</feature>
<comment type="subcellular location">
    <subcellularLocation>
        <location evidence="1">Cytoplasm</location>
        <location evidence="1">Cytoskeleton</location>
    </subcellularLocation>
</comment>
<dbReference type="Pfam" id="PF00225">
    <property type="entry name" value="Kinesin"/>
    <property type="match status" value="1"/>
</dbReference>
<dbReference type="GO" id="GO:0007018">
    <property type="term" value="P:microtubule-based movement"/>
    <property type="evidence" value="ECO:0007669"/>
    <property type="project" value="InterPro"/>
</dbReference>